<dbReference type="InterPro" id="IPR029903">
    <property type="entry name" value="RmlD-like-bd"/>
</dbReference>
<keyword evidence="6" id="KW-0521">NADP</keyword>
<comment type="function">
    <text evidence="6">Catalyzes the reduction of dTDP-6-deoxy-L-lyxo-4-hexulose to yield dTDP-L-rhamnose.</text>
</comment>
<dbReference type="RefSeq" id="WP_353684449.1">
    <property type="nucleotide sequence ID" value="NZ_CP144373.1"/>
</dbReference>
<dbReference type="InterPro" id="IPR005913">
    <property type="entry name" value="dTDP_dehydrorham_reduct"/>
</dbReference>
<reference evidence="8" key="1">
    <citation type="submission" date="2024-01" db="EMBL/GenBank/DDBJ databases">
        <title>The first autotrophic representatives of the genus Thermodesulfovibrio.</title>
        <authorList>
            <person name="Maltseva A.I."/>
            <person name="Elcheninov A.G."/>
            <person name="Kublanov I.V."/>
            <person name="Lebedinsky A.V."/>
            <person name="Frolov E.N."/>
        </authorList>
    </citation>
    <scope>NUCLEOTIDE SEQUENCE</scope>
    <source>
        <strain evidence="8">3907-1M</strain>
    </source>
</reference>
<dbReference type="InterPro" id="IPR036291">
    <property type="entry name" value="NAD(P)-bd_dom_sf"/>
</dbReference>
<evidence type="ECO:0000256" key="1">
    <source>
        <dbReference type="ARBA" id="ARBA00004781"/>
    </source>
</evidence>
<evidence type="ECO:0000256" key="5">
    <source>
        <dbReference type="ARBA" id="ARBA00048200"/>
    </source>
</evidence>
<dbReference type="PANTHER" id="PTHR10491">
    <property type="entry name" value="DTDP-4-DEHYDRORHAMNOSE REDUCTASE"/>
    <property type="match status" value="1"/>
</dbReference>
<dbReference type="EMBL" id="CP144373">
    <property type="protein sequence ID" value="XCH46923.1"/>
    <property type="molecule type" value="Genomic_DNA"/>
</dbReference>
<proteinExistence type="inferred from homology"/>
<dbReference type="FunFam" id="3.40.50.720:FF:000159">
    <property type="entry name" value="dTDP-4-dehydrorhamnose reductase"/>
    <property type="match status" value="1"/>
</dbReference>
<name>A0AAU8GXY0_9BACT</name>
<dbReference type="Gene3D" id="3.90.25.10">
    <property type="entry name" value="UDP-galactose 4-epimerase, domain 1"/>
    <property type="match status" value="1"/>
</dbReference>
<evidence type="ECO:0000256" key="4">
    <source>
        <dbReference type="ARBA" id="ARBA00017099"/>
    </source>
</evidence>
<dbReference type="GO" id="GO:0005829">
    <property type="term" value="C:cytosol"/>
    <property type="evidence" value="ECO:0007669"/>
    <property type="project" value="TreeGrafter"/>
</dbReference>
<organism evidence="8">
    <name type="scientific">Thermodesulfovibrio autotrophicus</name>
    <dbReference type="NCBI Taxonomy" id="3118333"/>
    <lineage>
        <taxon>Bacteria</taxon>
        <taxon>Pseudomonadati</taxon>
        <taxon>Nitrospirota</taxon>
        <taxon>Thermodesulfovibrionia</taxon>
        <taxon>Thermodesulfovibrionales</taxon>
        <taxon>Thermodesulfovibrionaceae</taxon>
        <taxon>Thermodesulfovibrio</taxon>
    </lineage>
</organism>
<comment type="pathway">
    <text evidence="1 6">Carbohydrate biosynthesis; dTDP-L-rhamnose biosynthesis.</text>
</comment>
<dbReference type="GO" id="GO:0008831">
    <property type="term" value="F:dTDP-4-dehydrorhamnose reductase activity"/>
    <property type="evidence" value="ECO:0007669"/>
    <property type="project" value="UniProtKB-EC"/>
</dbReference>
<dbReference type="KEGG" id="taut:V4D30_01260"/>
<feature type="domain" description="RmlD-like substrate binding" evidence="7">
    <location>
        <begin position="1"/>
        <end position="273"/>
    </location>
</feature>
<dbReference type="Pfam" id="PF04321">
    <property type="entry name" value="RmlD_sub_bind"/>
    <property type="match status" value="1"/>
</dbReference>
<protein>
    <recommendedName>
        <fullName evidence="4 6">dTDP-4-dehydrorhamnose reductase</fullName>
        <ecNumber evidence="3 6">1.1.1.133</ecNumber>
    </recommendedName>
</protein>
<evidence type="ECO:0000313" key="8">
    <source>
        <dbReference type="EMBL" id="XCH46923.1"/>
    </source>
</evidence>
<evidence type="ECO:0000256" key="2">
    <source>
        <dbReference type="ARBA" id="ARBA00010944"/>
    </source>
</evidence>
<comment type="similarity">
    <text evidence="2 6">Belongs to the dTDP-4-dehydrorhamnose reductase family.</text>
</comment>
<dbReference type="AlphaFoldDB" id="A0AAU8GXY0"/>
<dbReference type="Gene3D" id="3.40.50.720">
    <property type="entry name" value="NAD(P)-binding Rossmann-like Domain"/>
    <property type="match status" value="1"/>
</dbReference>
<sequence>MKVLITGSKGQLAKEFIKHLTDKSIDFIAFSKEELDIRDTNKVFKILKELRPNIVINCAAYNLVDKAESFREDAIAVNTFGVANLAFACKEINAFLIHFSTDYVFDGTKEGFYTEDDKPNPINEYGRSKLFGEFFLQRILENYLIFRTSWVYGEGKQNFLYKLEEWAKEREYLKIAVDEFSVPTSTRTIVEVTMKAIEEGLTGLYHLVNSGYASRYEWAKEYFRIKGIKKLILPAYQADFNLPAKRPRWSVMSCEKICKDLGIEIRKWKEELEINLL</sequence>
<evidence type="ECO:0000259" key="7">
    <source>
        <dbReference type="Pfam" id="PF04321"/>
    </source>
</evidence>
<dbReference type="EC" id="1.1.1.133" evidence="3 6"/>
<comment type="catalytic activity">
    <reaction evidence="5">
        <text>dTDP-beta-L-rhamnose + NADP(+) = dTDP-4-dehydro-beta-L-rhamnose + NADPH + H(+)</text>
        <dbReference type="Rhea" id="RHEA:21796"/>
        <dbReference type="ChEBI" id="CHEBI:15378"/>
        <dbReference type="ChEBI" id="CHEBI:57510"/>
        <dbReference type="ChEBI" id="CHEBI:57783"/>
        <dbReference type="ChEBI" id="CHEBI:58349"/>
        <dbReference type="ChEBI" id="CHEBI:62830"/>
        <dbReference type="EC" id="1.1.1.133"/>
    </reaction>
</comment>
<dbReference type="GO" id="GO:0019305">
    <property type="term" value="P:dTDP-rhamnose biosynthetic process"/>
    <property type="evidence" value="ECO:0007669"/>
    <property type="project" value="TreeGrafter"/>
</dbReference>
<dbReference type="NCBIfam" id="TIGR01214">
    <property type="entry name" value="rmlD"/>
    <property type="match status" value="1"/>
</dbReference>
<dbReference type="SUPFAM" id="SSF51735">
    <property type="entry name" value="NAD(P)-binding Rossmann-fold domains"/>
    <property type="match status" value="1"/>
</dbReference>
<dbReference type="CDD" id="cd05254">
    <property type="entry name" value="dTDP_HR_like_SDR_e"/>
    <property type="match status" value="1"/>
</dbReference>
<accession>A0AAU8GXY0</accession>
<dbReference type="PANTHER" id="PTHR10491:SF4">
    <property type="entry name" value="METHIONINE ADENOSYLTRANSFERASE 2 SUBUNIT BETA"/>
    <property type="match status" value="1"/>
</dbReference>
<evidence type="ECO:0000256" key="6">
    <source>
        <dbReference type="RuleBase" id="RU364082"/>
    </source>
</evidence>
<keyword evidence="6 8" id="KW-0560">Oxidoreductase</keyword>
<gene>
    <name evidence="8" type="primary">rfbD</name>
    <name evidence="8" type="ORF">V4D30_01260</name>
</gene>
<evidence type="ECO:0000256" key="3">
    <source>
        <dbReference type="ARBA" id="ARBA00012929"/>
    </source>
</evidence>